<evidence type="ECO:0000256" key="11">
    <source>
        <dbReference type="SAM" id="Phobius"/>
    </source>
</evidence>
<dbReference type="PANTHER" id="PTHR33446:SF2">
    <property type="entry name" value="PROTEIN TONB"/>
    <property type="match status" value="1"/>
</dbReference>
<dbReference type="InterPro" id="IPR037682">
    <property type="entry name" value="TonB_C"/>
</dbReference>
<evidence type="ECO:0000256" key="8">
    <source>
        <dbReference type="ARBA" id="ARBA00022989"/>
    </source>
</evidence>
<dbReference type="GO" id="GO:0098797">
    <property type="term" value="C:plasma membrane protein complex"/>
    <property type="evidence" value="ECO:0007669"/>
    <property type="project" value="TreeGrafter"/>
</dbReference>
<name>D3VG70_XENNA</name>
<feature type="compositionally biased region" description="Basic and acidic residues" evidence="10">
    <location>
        <begin position="121"/>
        <end position="131"/>
    </location>
</feature>
<evidence type="ECO:0000313" key="13">
    <source>
        <dbReference type="EMBL" id="CBJ88160.1"/>
    </source>
</evidence>
<feature type="region of interest" description="Disordered" evidence="10">
    <location>
        <begin position="70"/>
        <end position="89"/>
    </location>
</feature>
<dbReference type="HOGENOM" id="CLU_076333_5_0_6"/>
<dbReference type="PANTHER" id="PTHR33446">
    <property type="entry name" value="PROTEIN TONB-RELATED"/>
    <property type="match status" value="1"/>
</dbReference>
<feature type="compositionally biased region" description="Basic residues" evidence="10">
    <location>
        <begin position="111"/>
        <end position="120"/>
    </location>
</feature>
<evidence type="ECO:0000256" key="7">
    <source>
        <dbReference type="ARBA" id="ARBA00022927"/>
    </source>
</evidence>
<evidence type="ECO:0000256" key="5">
    <source>
        <dbReference type="ARBA" id="ARBA00022519"/>
    </source>
</evidence>
<keyword evidence="3" id="KW-0813">Transport</keyword>
<comment type="subcellular location">
    <subcellularLocation>
        <location evidence="1">Cell inner membrane</location>
        <topology evidence="1">Single-pass membrane protein</topology>
        <orientation evidence="1">Periplasmic side</orientation>
    </subcellularLocation>
</comment>
<dbReference type="EMBL" id="FN667742">
    <property type="protein sequence ID" value="CBJ88160.1"/>
    <property type="molecule type" value="Genomic_DNA"/>
</dbReference>
<evidence type="ECO:0000256" key="9">
    <source>
        <dbReference type="ARBA" id="ARBA00023136"/>
    </source>
</evidence>
<dbReference type="GO" id="GO:0031992">
    <property type="term" value="F:energy transducer activity"/>
    <property type="evidence" value="ECO:0007669"/>
    <property type="project" value="TreeGrafter"/>
</dbReference>
<keyword evidence="9 11" id="KW-0472">Membrane</keyword>
<keyword evidence="4" id="KW-1003">Cell membrane</keyword>
<feature type="region of interest" description="Disordered" evidence="10">
    <location>
        <begin position="97"/>
        <end position="174"/>
    </location>
</feature>
<feature type="compositionally biased region" description="Low complexity" evidence="10">
    <location>
        <begin position="156"/>
        <end position="166"/>
    </location>
</feature>
<feature type="transmembrane region" description="Helical" evidence="11">
    <location>
        <begin position="17"/>
        <end position="36"/>
    </location>
</feature>
<keyword evidence="8 11" id="KW-1133">Transmembrane helix</keyword>
<evidence type="ECO:0000313" key="14">
    <source>
        <dbReference type="Proteomes" id="UP000008075"/>
    </source>
</evidence>
<dbReference type="AlphaFoldDB" id="D3VG70"/>
<keyword evidence="14" id="KW-1185">Reference proteome</keyword>
<feature type="domain" description="TonB C-terminal" evidence="12">
    <location>
        <begin position="179"/>
        <end position="267"/>
    </location>
</feature>
<dbReference type="PROSITE" id="PS52015">
    <property type="entry name" value="TONB_CTD"/>
    <property type="match status" value="1"/>
</dbReference>
<dbReference type="KEGG" id="xne:XNC1_0072"/>
<reference evidence="13 14" key="1">
    <citation type="journal article" date="2011" name="PLoS ONE">
        <title>The entomopathogenic bacterial endosymbionts xenorhabdus and photorhabdus: convergent lifestyles from divergent genomes.</title>
        <authorList>
            <person name="Chaston J.M."/>
            <person name="Suen G."/>
            <person name="Tucker S.L."/>
            <person name="Andersen A.W."/>
            <person name="Bhasin A."/>
            <person name="Bode E."/>
            <person name="Bode H.B."/>
            <person name="Brachmann A.O."/>
            <person name="Cowles C.E."/>
            <person name="Cowles K.N."/>
            <person name="Darby C."/>
            <person name="de Leon L."/>
            <person name="Drace K."/>
            <person name="Du Z."/>
            <person name="Givaudan A."/>
            <person name="Herbert Tran E.E."/>
            <person name="Jewell K.A."/>
            <person name="Knack J.J."/>
            <person name="Krasomil-Osterfeld K.C."/>
            <person name="Kukor R."/>
            <person name="Lanois A."/>
            <person name="Latreille P."/>
            <person name="Leimgruber N.K."/>
            <person name="Lipke C.M."/>
            <person name="Liu R."/>
            <person name="Lu X."/>
            <person name="Martens E.C."/>
            <person name="Marri P.R."/>
            <person name="Medigue C."/>
            <person name="Menard M.L."/>
            <person name="Miller N.M."/>
            <person name="Morales-Soto N."/>
            <person name="Norton S."/>
            <person name="Ogier J.C."/>
            <person name="Orchard S.S."/>
            <person name="Park D."/>
            <person name="Park Y."/>
            <person name="Qurollo B.A."/>
            <person name="Sugar D.R."/>
            <person name="Richards G.R."/>
            <person name="Rouy Z."/>
            <person name="Slominski B."/>
            <person name="Slominski K."/>
            <person name="Snyder H."/>
            <person name="Tjaden B.C."/>
            <person name="van der Hoeven R."/>
            <person name="Welch R.D."/>
            <person name="Wheeler C."/>
            <person name="Xiang B."/>
            <person name="Barbazuk B."/>
            <person name="Gaudriault S."/>
            <person name="Goodner B."/>
            <person name="Slater S.C."/>
            <person name="Forst S."/>
            <person name="Goldman B.S."/>
            <person name="Goodrich-Blair H."/>
        </authorList>
    </citation>
    <scope>NUCLEOTIDE SEQUENCE [LARGE SCALE GENOMIC DNA]</scope>
    <source>
        <strain evidence="14">ATCC 19061 / DSM 3370 / CCUG 14189 / LMG 1036 / NCIMB 9965 / AN6</strain>
    </source>
</reference>
<dbReference type="GeneID" id="24902960"/>
<dbReference type="GO" id="GO:0055085">
    <property type="term" value="P:transmembrane transport"/>
    <property type="evidence" value="ECO:0007669"/>
    <property type="project" value="InterPro"/>
</dbReference>
<protein>
    <recommendedName>
        <fullName evidence="12">TonB C-terminal domain-containing protein</fullName>
    </recommendedName>
</protein>
<proteinExistence type="inferred from homology"/>
<dbReference type="SUPFAM" id="SSF74653">
    <property type="entry name" value="TolA/TonB C-terminal domain"/>
    <property type="match status" value="1"/>
</dbReference>
<dbReference type="InterPro" id="IPR051045">
    <property type="entry name" value="TonB-dependent_transducer"/>
</dbReference>
<organism evidence="13 14">
    <name type="scientific">Xenorhabdus nematophila (strain ATCC 19061 / DSM 3370 / CCUG 14189 / LMG 1036 / NCIMB 9965 / AN6)</name>
    <dbReference type="NCBI Taxonomy" id="406817"/>
    <lineage>
        <taxon>Bacteria</taxon>
        <taxon>Pseudomonadati</taxon>
        <taxon>Pseudomonadota</taxon>
        <taxon>Gammaproteobacteria</taxon>
        <taxon>Enterobacterales</taxon>
        <taxon>Morganellaceae</taxon>
        <taxon>Xenorhabdus</taxon>
    </lineage>
</organism>
<dbReference type="NCBIfam" id="TIGR01352">
    <property type="entry name" value="tonB_Cterm"/>
    <property type="match status" value="1"/>
</dbReference>
<gene>
    <name evidence="13" type="ordered locus">XNC1_0072</name>
</gene>
<dbReference type="STRING" id="406817.XNC1_0072"/>
<feature type="compositionally biased region" description="Basic and acidic residues" evidence="10">
    <location>
        <begin position="97"/>
        <end position="110"/>
    </location>
</feature>
<evidence type="ECO:0000256" key="1">
    <source>
        <dbReference type="ARBA" id="ARBA00004383"/>
    </source>
</evidence>
<dbReference type="InterPro" id="IPR006260">
    <property type="entry name" value="TonB/TolA_C"/>
</dbReference>
<accession>D3VG70</accession>
<evidence type="ECO:0000256" key="2">
    <source>
        <dbReference type="ARBA" id="ARBA00006555"/>
    </source>
</evidence>
<evidence type="ECO:0000259" key="12">
    <source>
        <dbReference type="PROSITE" id="PS52015"/>
    </source>
</evidence>
<sequence>MTHTAIFDNPTLISQKGLLISILIAILLHINLIWLFNRHTSYPDDAAHHINNNASAMTLSITMVAASSWNHEPEPVSPPPPLLTAPESPTKPEIALDKAVHPENRVEKPQGSHKPKKRQKPQKEKPQEIAAKKPIQSTPVQKEINAETHGSDQVNSQSSMSRASTSQPLVGQGKSEWDNYHARLRQEIEHHKEYPRKAKRMKQQGIVIINFTLLNDGTLTAAKVVNSSGNSTLDNAALNAIHRARSVGVKPADIPSDVTLRLDFKLD</sequence>
<dbReference type="GO" id="GO:0015031">
    <property type="term" value="P:protein transport"/>
    <property type="evidence" value="ECO:0007669"/>
    <property type="project" value="UniProtKB-KW"/>
</dbReference>
<evidence type="ECO:0000256" key="3">
    <source>
        <dbReference type="ARBA" id="ARBA00022448"/>
    </source>
</evidence>
<evidence type="ECO:0000256" key="10">
    <source>
        <dbReference type="SAM" id="MobiDB-lite"/>
    </source>
</evidence>
<keyword evidence="6 11" id="KW-0812">Transmembrane</keyword>
<evidence type="ECO:0000256" key="6">
    <source>
        <dbReference type="ARBA" id="ARBA00022692"/>
    </source>
</evidence>
<dbReference type="eggNOG" id="COG0810">
    <property type="taxonomic scope" value="Bacteria"/>
</dbReference>
<keyword evidence="5" id="KW-0997">Cell inner membrane</keyword>
<dbReference type="Gene3D" id="3.30.1150.10">
    <property type="match status" value="1"/>
</dbReference>
<evidence type="ECO:0000256" key="4">
    <source>
        <dbReference type="ARBA" id="ARBA00022475"/>
    </source>
</evidence>
<comment type="similarity">
    <text evidence="2">Belongs to the TonB family.</text>
</comment>
<dbReference type="RefSeq" id="WP_010847532.1">
    <property type="nucleotide sequence ID" value="NC_014228.1"/>
</dbReference>
<dbReference type="Proteomes" id="UP000008075">
    <property type="component" value="Chromosome"/>
</dbReference>
<dbReference type="Pfam" id="PF03544">
    <property type="entry name" value="TonB_C"/>
    <property type="match status" value="1"/>
</dbReference>
<keyword evidence="7" id="KW-0653">Protein transport</keyword>